<evidence type="ECO:0000313" key="1">
    <source>
        <dbReference type="EMBL" id="TWH23294.1"/>
    </source>
</evidence>
<evidence type="ECO:0000313" key="2">
    <source>
        <dbReference type="Proteomes" id="UP000317573"/>
    </source>
</evidence>
<name>A0A562ENT6_RHORH</name>
<dbReference type="Proteomes" id="UP000317573">
    <property type="component" value="Unassembled WGS sequence"/>
</dbReference>
<sequence>MMEQMAMSDTRPLATDPEFCAFAGISKQQSAQLRYLGTGPKFIRVTGRQIRYRWSDIEEWCEKRAYSRSDQR</sequence>
<gene>
    <name evidence="1" type="ORF">L618_001300001290</name>
</gene>
<dbReference type="AlphaFoldDB" id="A0A562ENT6"/>
<accession>A0A562ENT6</accession>
<reference evidence="1 2" key="1">
    <citation type="submission" date="2019-07" db="EMBL/GenBank/DDBJ databases">
        <title>Genome sequencing of lignin-degrading bacterial isolates.</title>
        <authorList>
            <person name="Gladden J."/>
        </authorList>
    </citation>
    <scope>NUCLEOTIDE SEQUENCE [LARGE SCALE GENOMIC DNA]</scope>
    <source>
        <strain evidence="1 2">J45</strain>
    </source>
</reference>
<proteinExistence type="predicted"/>
<organism evidence="1 2">
    <name type="scientific">Rhodococcus rhodochrous J45</name>
    <dbReference type="NCBI Taxonomy" id="935266"/>
    <lineage>
        <taxon>Bacteria</taxon>
        <taxon>Bacillati</taxon>
        <taxon>Actinomycetota</taxon>
        <taxon>Actinomycetes</taxon>
        <taxon>Mycobacteriales</taxon>
        <taxon>Nocardiaceae</taxon>
        <taxon>Rhodococcus</taxon>
    </lineage>
</organism>
<dbReference type="EMBL" id="VLJT01000010">
    <property type="protein sequence ID" value="TWH23294.1"/>
    <property type="molecule type" value="Genomic_DNA"/>
</dbReference>
<comment type="caution">
    <text evidence="1">The sequence shown here is derived from an EMBL/GenBank/DDBJ whole genome shotgun (WGS) entry which is preliminary data.</text>
</comment>
<protein>
    <submittedName>
        <fullName evidence="1">AlpA family transcriptional regulator</fullName>
    </submittedName>
</protein>